<sequence length="208" mass="23674">MFFPSPHTDDTPSANLDAVKANRESQENKETWLYQLGEEARYGYKTSFWSNRAETFDNLTNSVKIAMVGKYGGLTDFYFFVVKALLHACIACSLKLSIEWIAASNLEDESAKTAPEAHTKASETLRISVIEMSRSILSWKEVNGTEFDEHATNPVVTFMPKYQNPEYVDERHRHPYEVNPEVVGDLEKTGLRFVGKDESGQRMEVCFN</sequence>
<dbReference type="EMBL" id="CM042017">
    <property type="protein sequence ID" value="KAI3691109.1"/>
    <property type="molecule type" value="Genomic_DNA"/>
</dbReference>
<reference evidence="2" key="1">
    <citation type="journal article" date="2022" name="Mol. Ecol. Resour.">
        <title>The genomes of chicory, endive, great burdock and yacon provide insights into Asteraceae palaeo-polyploidization history and plant inulin production.</title>
        <authorList>
            <person name="Fan W."/>
            <person name="Wang S."/>
            <person name="Wang H."/>
            <person name="Wang A."/>
            <person name="Jiang F."/>
            <person name="Liu H."/>
            <person name="Zhao H."/>
            <person name="Xu D."/>
            <person name="Zhang Y."/>
        </authorList>
    </citation>
    <scope>NUCLEOTIDE SEQUENCE [LARGE SCALE GENOMIC DNA]</scope>
    <source>
        <strain evidence="2">cv. Punajuju</strain>
    </source>
</reference>
<gene>
    <name evidence="1" type="ORF">L2E82_49327</name>
</gene>
<protein>
    <submittedName>
        <fullName evidence="1">Uncharacterized protein</fullName>
    </submittedName>
</protein>
<dbReference type="Proteomes" id="UP001055811">
    <property type="component" value="Linkage Group LG09"/>
</dbReference>
<comment type="caution">
    <text evidence="1">The sequence shown here is derived from an EMBL/GenBank/DDBJ whole genome shotgun (WGS) entry which is preliminary data.</text>
</comment>
<evidence type="ECO:0000313" key="1">
    <source>
        <dbReference type="EMBL" id="KAI3691109.1"/>
    </source>
</evidence>
<reference evidence="1 2" key="2">
    <citation type="journal article" date="2022" name="Mol. Ecol. Resour.">
        <title>The genomes of chicory, endive, great burdock and yacon provide insights into Asteraceae paleo-polyploidization history and plant inulin production.</title>
        <authorList>
            <person name="Fan W."/>
            <person name="Wang S."/>
            <person name="Wang H."/>
            <person name="Wang A."/>
            <person name="Jiang F."/>
            <person name="Liu H."/>
            <person name="Zhao H."/>
            <person name="Xu D."/>
            <person name="Zhang Y."/>
        </authorList>
    </citation>
    <scope>NUCLEOTIDE SEQUENCE [LARGE SCALE GENOMIC DNA]</scope>
    <source>
        <strain evidence="2">cv. Punajuju</strain>
        <tissue evidence="1">Leaves</tissue>
    </source>
</reference>
<organism evidence="1 2">
    <name type="scientific">Cichorium intybus</name>
    <name type="common">Chicory</name>
    <dbReference type="NCBI Taxonomy" id="13427"/>
    <lineage>
        <taxon>Eukaryota</taxon>
        <taxon>Viridiplantae</taxon>
        <taxon>Streptophyta</taxon>
        <taxon>Embryophyta</taxon>
        <taxon>Tracheophyta</taxon>
        <taxon>Spermatophyta</taxon>
        <taxon>Magnoliopsida</taxon>
        <taxon>eudicotyledons</taxon>
        <taxon>Gunneridae</taxon>
        <taxon>Pentapetalae</taxon>
        <taxon>asterids</taxon>
        <taxon>campanulids</taxon>
        <taxon>Asterales</taxon>
        <taxon>Asteraceae</taxon>
        <taxon>Cichorioideae</taxon>
        <taxon>Cichorieae</taxon>
        <taxon>Cichoriinae</taxon>
        <taxon>Cichorium</taxon>
    </lineage>
</organism>
<name>A0ACB8YZF1_CICIN</name>
<proteinExistence type="predicted"/>
<evidence type="ECO:0000313" key="2">
    <source>
        <dbReference type="Proteomes" id="UP001055811"/>
    </source>
</evidence>
<accession>A0ACB8YZF1</accession>
<keyword evidence="2" id="KW-1185">Reference proteome</keyword>